<proteinExistence type="predicted"/>
<feature type="transmembrane region" description="Helical" evidence="2">
    <location>
        <begin position="185"/>
        <end position="206"/>
    </location>
</feature>
<protein>
    <recommendedName>
        <fullName evidence="3">TPM domain-containing protein</fullName>
    </recommendedName>
</protein>
<evidence type="ECO:0000256" key="2">
    <source>
        <dbReference type="SAM" id="Phobius"/>
    </source>
</evidence>
<dbReference type="PANTHER" id="PTHR30373:SF2">
    <property type="entry name" value="UPF0603 PROTEIN YGCG"/>
    <property type="match status" value="1"/>
</dbReference>
<feature type="compositionally biased region" description="Gly residues" evidence="1">
    <location>
        <begin position="253"/>
        <end position="269"/>
    </location>
</feature>
<gene>
    <name evidence="4" type="primary">yniJ</name>
    <name evidence="4" type="ORF">ikelab_18990</name>
</gene>
<comment type="caution">
    <text evidence="4">The sequence shown here is derived from an EMBL/GenBank/DDBJ whole genome shotgun (WGS) entry which is preliminary data.</text>
</comment>
<keyword evidence="2" id="KW-1133">Transmembrane helix</keyword>
<dbReference type="InterPro" id="IPR007621">
    <property type="entry name" value="TPM_dom"/>
</dbReference>
<sequence>MVCLMKKKRIFLTLLFTVITLFALFAFPKKSFAQQVGIDDQAGLLTGPTQSLEQEAQLLANQTKAGIFVVTTMDNTESPKDFAVNYLAQKVGQGNNGIVLMINMSQRKLYIWATGNLKHYITSSRIESILDVVQPQLSDGNYQQAIESFYAQVTHYYEQGIPGGRKYTVDPQTGAVTFHRSFRPAYILIAVILALISAGAFVIILISRYQLKMGAHWNYGYQENGKLNLSKQSDTLVNSFITTRRIPRNNNSSGGGFSGGGGSGGGRSF</sequence>
<accession>A0A6L2ZYX1</accession>
<evidence type="ECO:0000259" key="3">
    <source>
        <dbReference type="Pfam" id="PF04536"/>
    </source>
</evidence>
<dbReference type="Gene3D" id="3.10.310.50">
    <property type="match status" value="1"/>
</dbReference>
<keyword evidence="2" id="KW-0472">Membrane</keyword>
<evidence type="ECO:0000313" key="5">
    <source>
        <dbReference type="Proteomes" id="UP000504756"/>
    </source>
</evidence>
<reference evidence="4 5" key="1">
    <citation type="submission" date="2020-06" db="EMBL/GenBank/DDBJ databases">
        <title>Draft genome sequence of Lactic acid bacteria from Okinawan-style tofu.</title>
        <authorList>
            <person name="Takara I."/>
            <person name="Ikematsu S."/>
        </authorList>
    </citation>
    <scope>NUCLEOTIDE SEQUENCE [LARGE SCALE GENOMIC DNA]</scope>
    <source>
        <strain evidence="5">lg38</strain>
    </source>
</reference>
<feature type="region of interest" description="Disordered" evidence="1">
    <location>
        <begin position="246"/>
        <end position="269"/>
    </location>
</feature>
<evidence type="ECO:0000313" key="4">
    <source>
        <dbReference type="EMBL" id="GFO52624.1"/>
    </source>
</evidence>
<dbReference type="AlphaFoldDB" id="A0A6L2ZYX1"/>
<dbReference type="Pfam" id="PF04536">
    <property type="entry name" value="TPM_phosphatase"/>
    <property type="match status" value="1"/>
</dbReference>
<dbReference type="PANTHER" id="PTHR30373">
    <property type="entry name" value="UPF0603 PROTEIN YGCG"/>
    <property type="match status" value="1"/>
</dbReference>
<dbReference type="EMBL" id="BLXU01000013">
    <property type="protein sequence ID" value="GFO52624.1"/>
    <property type="molecule type" value="Genomic_DNA"/>
</dbReference>
<name>A0A6L2ZYX1_9LACT</name>
<keyword evidence="2" id="KW-0812">Transmembrane</keyword>
<dbReference type="Proteomes" id="UP000504756">
    <property type="component" value="Unassembled WGS sequence"/>
</dbReference>
<feature type="domain" description="TPM" evidence="3">
    <location>
        <begin position="39"/>
        <end position="154"/>
    </location>
</feature>
<organism evidence="4 5">
    <name type="scientific">Lactococcus garvieae</name>
    <dbReference type="NCBI Taxonomy" id="1363"/>
    <lineage>
        <taxon>Bacteria</taxon>
        <taxon>Bacillati</taxon>
        <taxon>Bacillota</taxon>
        <taxon>Bacilli</taxon>
        <taxon>Lactobacillales</taxon>
        <taxon>Streptococcaceae</taxon>
        <taxon>Lactococcus</taxon>
    </lineage>
</organism>
<evidence type="ECO:0000256" key="1">
    <source>
        <dbReference type="SAM" id="MobiDB-lite"/>
    </source>
</evidence>